<evidence type="ECO:0000256" key="8">
    <source>
        <dbReference type="ARBA" id="ARBA00023295"/>
    </source>
</evidence>
<reference evidence="15 16" key="1">
    <citation type="journal article" date="2005" name="Nucleic Acids Res.">
        <title>The genome sequence of Xanthomonas oryzae pathovar oryzae KACC10331, the bacterial blight pathogen of rice.</title>
        <authorList>
            <person name="Lee B.M."/>
            <person name="Park Y.J."/>
            <person name="Park D.S."/>
            <person name="Kang H.W."/>
            <person name="Kim J.G."/>
            <person name="Song E.S."/>
            <person name="Park I.C."/>
            <person name="Yoon U.H."/>
            <person name="Hahn J.H."/>
            <person name="Koo B.S."/>
            <person name="Lee G.B."/>
            <person name="Kim H."/>
            <person name="Park H.S."/>
            <person name="Yoon K.O."/>
            <person name="Kim J.H."/>
            <person name="Jung C.H."/>
            <person name="Koh N.H."/>
            <person name="Seo J.S."/>
            <person name="Go S.J."/>
        </authorList>
    </citation>
    <scope>NUCLEOTIDE SEQUENCE [LARGE SCALE GENOMIC DNA]</scope>
    <source>
        <strain evidence="16">KACC10331 / KXO85</strain>
    </source>
</reference>
<keyword evidence="8 13" id="KW-0326">Glycosidase</keyword>
<name>Q5H685_XANOR</name>
<protein>
    <recommendedName>
        <fullName evidence="10">Endoglucanase</fullName>
        <ecNumber evidence="3">3.2.1.4</ecNumber>
    </recommendedName>
    <alternativeName>
        <fullName evidence="11">Cellulase</fullName>
    </alternativeName>
    <alternativeName>
        <fullName evidence="12">Endo-1,4-beta-glucanase</fullName>
    </alternativeName>
</protein>
<evidence type="ECO:0000256" key="1">
    <source>
        <dbReference type="ARBA" id="ARBA00000966"/>
    </source>
</evidence>
<proteinExistence type="inferred from homology"/>
<keyword evidence="7" id="KW-0119">Carbohydrate metabolism</keyword>
<evidence type="ECO:0000313" key="16">
    <source>
        <dbReference type="Proteomes" id="UP000006735"/>
    </source>
</evidence>
<dbReference type="InterPro" id="IPR018087">
    <property type="entry name" value="Glyco_hydro_5_CS"/>
</dbReference>
<dbReference type="HOGENOM" id="CLU_029718_0_0_6"/>
<evidence type="ECO:0000313" key="15">
    <source>
        <dbReference type="EMBL" id="AAW73535.1"/>
    </source>
</evidence>
<evidence type="ECO:0000256" key="11">
    <source>
        <dbReference type="ARBA" id="ARBA00077338"/>
    </source>
</evidence>
<comment type="similarity">
    <text evidence="2 13">Belongs to the glycosyl hydrolase 5 (cellulase A) family.</text>
</comment>
<evidence type="ECO:0000256" key="7">
    <source>
        <dbReference type="ARBA" id="ARBA00023277"/>
    </source>
</evidence>
<dbReference type="InterPro" id="IPR017853">
    <property type="entry name" value="GH"/>
</dbReference>
<dbReference type="GO" id="GO:0030245">
    <property type="term" value="P:cellulose catabolic process"/>
    <property type="evidence" value="ECO:0007669"/>
    <property type="project" value="UniProtKB-KW"/>
</dbReference>
<dbReference type="KEGG" id="xoo:XOO0281"/>
<evidence type="ECO:0000256" key="3">
    <source>
        <dbReference type="ARBA" id="ARBA00012601"/>
    </source>
</evidence>
<dbReference type="EMBL" id="AE013598">
    <property type="protein sequence ID" value="AAW73535.1"/>
    <property type="molecule type" value="Genomic_DNA"/>
</dbReference>
<evidence type="ECO:0000256" key="12">
    <source>
        <dbReference type="ARBA" id="ARBA00079594"/>
    </source>
</evidence>
<comment type="catalytic activity">
    <reaction evidence="1">
        <text>Endohydrolysis of (1-&gt;4)-beta-D-glucosidic linkages in cellulose, lichenin and cereal beta-D-glucans.</text>
        <dbReference type="EC" id="3.2.1.4"/>
    </reaction>
</comment>
<organism evidence="15 16">
    <name type="scientific">Xanthomonas oryzae pv. oryzae (strain KACC10331 / KXO85)</name>
    <dbReference type="NCBI Taxonomy" id="291331"/>
    <lineage>
        <taxon>Bacteria</taxon>
        <taxon>Pseudomonadati</taxon>
        <taxon>Pseudomonadota</taxon>
        <taxon>Gammaproteobacteria</taxon>
        <taxon>Lysobacterales</taxon>
        <taxon>Lysobacteraceae</taxon>
        <taxon>Xanthomonas</taxon>
    </lineage>
</organism>
<evidence type="ECO:0000259" key="14">
    <source>
        <dbReference type="Pfam" id="PF00150"/>
    </source>
</evidence>
<keyword evidence="4" id="KW-0732">Signal</keyword>
<keyword evidence="5 13" id="KW-0378">Hydrolase</keyword>
<keyword evidence="16" id="KW-1185">Reference proteome</keyword>
<dbReference type="Gene3D" id="3.20.20.80">
    <property type="entry name" value="Glycosidases"/>
    <property type="match status" value="1"/>
</dbReference>
<dbReference type="PANTHER" id="PTHR34142:SF1">
    <property type="entry name" value="GLYCOSIDE HYDROLASE FAMILY 5 DOMAIN-CONTAINING PROTEIN"/>
    <property type="match status" value="1"/>
</dbReference>
<accession>Q5H685</accession>
<dbReference type="FunFam" id="3.20.20.80:FF:000124">
    <property type="entry name" value="Exported cellulase"/>
    <property type="match status" value="1"/>
</dbReference>
<dbReference type="Pfam" id="PF00150">
    <property type="entry name" value="Cellulase"/>
    <property type="match status" value="1"/>
</dbReference>
<dbReference type="AlphaFoldDB" id="Q5H685"/>
<dbReference type="STRING" id="291331.XOO0281"/>
<evidence type="ECO:0000256" key="2">
    <source>
        <dbReference type="ARBA" id="ARBA00005641"/>
    </source>
</evidence>
<evidence type="ECO:0000256" key="10">
    <source>
        <dbReference type="ARBA" id="ARBA00068340"/>
    </source>
</evidence>
<dbReference type="EC" id="3.2.1.4" evidence="3"/>
<evidence type="ECO:0000256" key="4">
    <source>
        <dbReference type="ARBA" id="ARBA00022729"/>
    </source>
</evidence>
<dbReference type="PANTHER" id="PTHR34142">
    <property type="entry name" value="ENDO-BETA-1,4-GLUCANASE A"/>
    <property type="match status" value="1"/>
</dbReference>
<dbReference type="GO" id="GO:0008810">
    <property type="term" value="F:cellulase activity"/>
    <property type="evidence" value="ECO:0007669"/>
    <property type="project" value="UniProtKB-EC"/>
</dbReference>
<evidence type="ECO:0000256" key="5">
    <source>
        <dbReference type="ARBA" id="ARBA00022801"/>
    </source>
</evidence>
<dbReference type="Proteomes" id="UP000006735">
    <property type="component" value="Chromosome"/>
</dbReference>
<gene>
    <name evidence="15" type="primary">egl</name>
    <name evidence="15" type="ordered locus">XOO0281</name>
</gene>
<keyword evidence="6" id="KW-0136">Cellulose degradation</keyword>
<sequence>MSHSCDSASYLAACARYRCGMLRLSRVRRRSHPRDAREWRANVRAPRLTQQPITLHHLHWPCPPPWPPTSMTKETPMFRTPPHFPRLRTAALALTLLAATPLVQAKEPPGSKKETAGLKYVGVNLSGAEFNSRKKPGTLFKDYTYPAASDFSYFAGKGMNTIRLPFLWERVQPALNGPLDQAQLGLIKKSLEAAKANKQYLILDLHNYATYNGKRIGTSDVPASALADLWRRLALEFKDDKAVIFGLMNEPNGISAPDWANAAQGAINAIRKTGAKNLILVPGTAYTGAHSWRSTSYGVSNAKALQILKDPGNNMAFEAHQYLDKDYSGTKPVCTSDSVGQEKLEGFTSWLRENKQKGFLGEFATANNPVCDKALEGMLTYMQKNSDVWLGWTWWAAGSWWKPDYAFTVQPGKDGSDKPQMAILSKYARRAGK</sequence>
<evidence type="ECO:0000256" key="13">
    <source>
        <dbReference type="RuleBase" id="RU361153"/>
    </source>
</evidence>
<evidence type="ECO:0000256" key="6">
    <source>
        <dbReference type="ARBA" id="ARBA00023001"/>
    </source>
</evidence>
<feature type="domain" description="Glycoside hydrolase family 5" evidence="14">
    <location>
        <begin position="124"/>
        <end position="397"/>
    </location>
</feature>
<dbReference type="SUPFAM" id="SSF51445">
    <property type="entry name" value="(Trans)glycosidases"/>
    <property type="match status" value="1"/>
</dbReference>
<dbReference type="PROSITE" id="PS00659">
    <property type="entry name" value="GLYCOSYL_HYDROL_F5"/>
    <property type="match status" value="1"/>
</dbReference>
<evidence type="ECO:0000256" key="9">
    <source>
        <dbReference type="ARBA" id="ARBA00023326"/>
    </source>
</evidence>
<dbReference type="InterPro" id="IPR001547">
    <property type="entry name" value="Glyco_hydro_5"/>
</dbReference>
<keyword evidence="9" id="KW-0624">Polysaccharide degradation</keyword>